<feature type="domain" description="Alpha-2-macroglobulin bait region" evidence="1">
    <location>
        <begin position="229"/>
        <end position="377"/>
    </location>
</feature>
<gene>
    <name evidence="3" type="primary">A2ml1_2</name>
    <name evidence="3" type="ORF">CAMPRO_R15498</name>
</gene>
<name>A0A851N018_9DEND</name>
<protein>
    <submittedName>
        <fullName evidence="3">A2ML1 protein</fullName>
    </submittedName>
</protein>
<organism evidence="3 4">
    <name type="scientific">Campylorhamphus procurvoides</name>
    <dbReference type="NCBI Taxonomy" id="190295"/>
    <lineage>
        <taxon>Eukaryota</taxon>
        <taxon>Metazoa</taxon>
        <taxon>Chordata</taxon>
        <taxon>Craniata</taxon>
        <taxon>Vertebrata</taxon>
        <taxon>Euteleostomi</taxon>
        <taxon>Archelosauria</taxon>
        <taxon>Archosauria</taxon>
        <taxon>Dinosauria</taxon>
        <taxon>Saurischia</taxon>
        <taxon>Theropoda</taxon>
        <taxon>Coelurosauria</taxon>
        <taxon>Aves</taxon>
        <taxon>Neognathae</taxon>
        <taxon>Neoaves</taxon>
        <taxon>Telluraves</taxon>
        <taxon>Australaves</taxon>
        <taxon>Passeriformes</taxon>
        <taxon>Dendrocolaptidae</taxon>
        <taxon>Campylorhamphus</taxon>
    </lineage>
</organism>
<dbReference type="InterPro" id="IPR041555">
    <property type="entry name" value="MG3"/>
</dbReference>
<dbReference type="Gene3D" id="2.20.130.20">
    <property type="match status" value="2"/>
</dbReference>
<dbReference type="GO" id="GO:0004866">
    <property type="term" value="F:endopeptidase inhibitor activity"/>
    <property type="evidence" value="ECO:0007669"/>
    <property type="project" value="InterPro"/>
</dbReference>
<dbReference type="SMART" id="SM01359">
    <property type="entry name" value="A2M_N_2"/>
    <property type="match status" value="1"/>
</dbReference>
<evidence type="ECO:0000259" key="2">
    <source>
        <dbReference type="SMART" id="SM01360"/>
    </source>
</evidence>
<dbReference type="EMBL" id="WBMV01006881">
    <property type="protein sequence ID" value="NXC33550.1"/>
    <property type="molecule type" value="Genomic_DNA"/>
</dbReference>
<dbReference type="Pfam" id="PF00207">
    <property type="entry name" value="A2M"/>
    <property type="match status" value="1"/>
</dbReference>
<evidence type="ECO:0000313" key="3">
    <source>
        <dbReference type="EMBL" id="NXC33550.1"/>
    </source>
</evidence>
<evidence type="ECO:0000259" key="1">
    <source>
        <dbReference type="SMART" id="SM01359"/>
    </source>
</evidence>
<dbReference type="Pfam" id="PF17789">
    <property type="entry name" value="MG4"/>
    <property type="match status" value="1"/>
</dbReference>
<dbReference type="AlphaFoldDB" id="A0A851N018"/>
<dbReference type="InterPro" id="IPR013783">
    <property type="entry name" value="Ig-like_fold"/>
</dbReference>
<dbReference type="InterPro" id="IPR050473">
    <property type="entry name" value="A2M/Complement_sys"/>
</dbReference>
<dbReference type="OrthoDB" id="9998011at2759"/>
<dbReference type="PANTHER" id="PTHR11412:SF185">
    <property type="entry name" value="ALPHA-2-MACROGLOBULIN-LIKE PROTEIN 1"/>
    <property type="match status" value="1"/>
</dbReference>
<feature type="non-terminal residue" evidence="3">
    <location>
        <position position="636"/>
    </location>
</feature>
<dbReference type="InterPro" id="IPR001599">
    <property type="entry name" value="Macroglobln_a2"/>
</dbReference>
<dbReference type="PANTHER" id="PTHR11412">
    <property type="entry name" value="MACROGLOBULIN / COMPLEMENT"/>
    <property type="match status" value="1"/>
</dbReference>
<dbReference type="Pfam" id="PF07703">
    <property type="entry name" value="A2M_BRD"/>
    <property type="match status" value="1"/>
</dbReference>
<sequence>LPKFEVTINLPSVVLEKDKKFQMEICGRYTQGKPVLGSVQARLCHYPRRHIPEGRACTSISGQTEKNGCFSMEVLLSTFNMAQWMNRTLEVQASLEEDGTGLEMKSTKSIEILPEGFTVTFEYPNEVYKPGIPYSGTFLLKGADGVGVPQRQILLSVSMKGKEDQTHTIVTDRSGRASFKLDTSGWTGHVSVKGEVNRTPQTQNDDSTDSYSDAQMKIMPFYSESGSFLEIRQVEGELPSGKPYKLWADFIFSQKALETELKTVDVIVLVTAKGTIANVLRKQLPAKAGVRDSFYVEVPISLELAPMAMALCYVVLPNGEMVADSMELYVVKSLPNKVKMAFSEDRTLPGTALQLQLEAAPGSLCATRAVDRSVLLLEPEAELNAEAVSGDPAQGPSAAPGTSLGWEGWDDIGLDLPYKALVLQWLQGSPAPAQAVGAGLVLHVCLFTVLQSELITFFTMTGSLGNIQESKETTNSGTDDQEELPAPRMYFPETWLWDLVPVGEGGSAEVTVTVPDAITEWKAQTFCTAPQGLGLSPAITLTPFFVELALPYTMVCHETFTLVATVFNHLWQYLKVSRNGDGGWGLALGADEAMVVLQKVLVVLEVLAGAEDEYGGCVCGEEVMTSRWGMQATSLG</sequence>
<dbReference type="Gene3D" id="2.60.40.1940">
    <property type="match status" value="1"/>
</dbReference>
<reference evidence="3" key="1">
    <citation type="submission" date="2019-09" db="EMBL/GenBank/DDBJ databases">
        <title>Bird 10,000 Genomes (B10K) Project - Family phase.</title>
        <authorList>
            <person name="Zhang G."/>
        </authorList>
    </citation>
    <scope>NUCLEOTIDE SEQUENCE</scope>
    <source>
        <strain evidence="3">B10K-DU-001-09</strain>
        <tissue evidence="3">Muscle</tissue>
    </source>
</reference>
<dbReference type="Pfam" id="PF17791">
    <property type="entry name" value="MG3"/>
    <property type="match status" value="1"/>
</dbReference>
<dbReference type="InterPro" id="IPR011625">
    <property type="entry name" value="A2M_N_BRD"/>
</dbReference>
<feature type="domain" description="Alpha-2-macroglobulin" evidence="2">
    <location>
        <begin position="494"/>
        <end position="580"/>
    </location>
</feature>
<proteinExistence type="predicted"/>
<dbReference type="Proteomes" id="UP000614027">
    <property type="component" value="Unassembled WGS sequence"/>
</dbReference>
<accession>A0A851N018</accession>
<dbReference type="Gene3D" id="2.60.40.1930">
    <property type="match status" value="1"/>
</dbReference>
<dbReference type="InterPro" id="IPR040839">
    <property type="entry name" value="MG4"/>
</dbReference>
<feature type="non-terminal residue" evidence="3">
    <location>
        <position position="1"/>
    </location>
</feature>
<dbReference type="SMART" id="SM01360">
    <property type="entry name" value="A2M"/>
    <property type="match status" value="1"/>
</dbReference>
<keyword evidence="4" id="KW-1185">Reference proteome</keyword>
<dbReference type="Gene3D" id="2.60.40.10">
    <property type="entry name" value="Immunoglobulins"/>
    <property type="match status" value="2"/>
</dbReference>
<comment type="caution">
    <text evidence="3">The sequence shown here is derived from an EMBL/GenBank/DDBJ whole genome shotgun (WGS) entry which is preliminary data.</text>
</comment>
<evidence type="ECO:0000313" key="4">
    <source>
        <dbReference type="Proteomes" id="UP000614027"/>
    </source>
</evidence>